<accession>A0A1H2L7T8</accession>
<evidence type="ECO:0000313" key="2">
    <source>
        <dbReference type="EMBL" id="SDU76651.1"/>
    </source>
</evidence>
<keyword evidence="1" id="KW-0472">Membrane</keyword>
<name>A0A1H2L7T8_9ACTN</name>
<reference evidence="3" key="1">
    <citation type="submission" date="2016-10" db="EMBL/GenBank/DDBJ databases">
        <authorList>
            <person name="Varghese N."/>
            <person name="Submissions S."/>
        </authorList>
    </citation>
    <scope>NUCLEOTIDE SEQUENCE [LARGE SCALE GENOMIC DNA]</scope>
    <source>
        <strain evidence="3">DSM 45079</strain>
    </source>
</reference>
<dbReference type="STRING" id="419479.SAMN04488563_5271"/>
<sequence length="61" mass="6974">MPERHVMAPLRRWLIQPGSPPKVIAILLLILMASMVALLTVRNEAPPTMAAQRSWKFRLVR</sequence>
<feature type="transmembrane region" description="Helical" evidence="1">
    <location>
        <begin position="23"/>
        <end position="41"/>
    </location>
</feature>
<evidence type="ECO:0000256" key="1">
    <source>
        <dbReference type="SAM" id="Phobius"/>
    </source>
</evidence>
<proteinExistence type="predicted"/>
<dbReference type="AlphaFoldDB" id="A0A1H2L7T8"/>
<evidence type="ECO:0000313" key="3">
    <source>
        <dbReference type="Proteomes" id="UP000182977"/>
    </source>
</evidence>
<protein>
    <submittedName>
        <fullName evidence="2">Uncharacterized protein</fullName>
    </submittedName>
</protein>
<dbReference type="Proteomes" id="UP000182977">
    <property type="component" value="Chromosome I"/>
</dbReference>
<dbReference type="RefSeq" id="WP_152691169.1">
    <property type="nucleotide sequence ID" value="NZ_LBMC01000126.1"/>
</dbReference>
<gene>
    <name evidence="2" type="ORF">SAMN04488563_5271</name>
</gene>
<keyword evidence="1" id="KW-0812">Transmembrane</keyword>
<organism evidence="2 3">
    <name type="scientific">Jiangella alkaliphila</name>
    <dbReference type="NCBI Taxonomy" id="419479"/>
    <lineage>
        <taxon>Bacteria</taxon>
        <taxon>Bacillati</taxon>
        <taxon>Actinomycetota</taxon>
        <taxon>Actinomycetes</taxon>
        <taxon>Jiangellales</taxon>
        <taxon>Jiangellaceae</taxon>
        <taxon>Jiangella</taxon>
    </lineage>
</organism>
<dbReference type="EMBL" id="LT629791">
    <property type="protein sequence ID" value="SDU76651.1"/>
    <property type="molecule type" value="Genomic_DNA"/>
</dbReference>
<keyword evidence="3" id="KW-1185">Reference proteome</keyword>
<keyword evidence="1" id="KW-1133">Transmembrane helix</keyword>